<feature type="compositionally biased region" description="Polar residues" evidence="2">
    <location>
        <begin position="482"/>
        <end position="491"/>
    </location>
</feature>
<dbReference type="EMBL" id="PQNQ01000066">
    <property type="protein sequence ID" value="RRQ01350.1"/>
    <property type="molecule type" value="Genomic_DNA"/>
</dbReference>
<feature type="region of interest" description="Disordered" evidence="2">
    <location>
        <begin position="59"/>
        <end position="91"/>
    </location>
</feature>
<dbReference type="Proteomes" id="UP000278422">
    <property type="component" value="Unassembled WGS sequence"/>
</dbReference>
<protein>
    <recommendedName>
        <fullName evidence="5">Arylamine N-acetyltransferase</fullName>
    </recommendedName>
</protein>
<evidence type="ECO:0000256" key="2">
    <source>
        <dbReference type="SAM" id="MobiDB-lite"/>
    </source>
</evidence>
<dbReference type="PANTHER" id="PTHR11786">
    <property type="entry name" value="N-HYDROXYARYLAMINE O-ACETYLTRANSFERASE"/>
    <property type="match status" value="1"/>
</dbReference>
<dbReference type="GO" id="GO:0016407">
    <property type="term" value="F:acetyltransferase activity"/>
    <property type="evidence" value="ECO:0007669"/>
    <property type="project" value="InterPro"/>
</dbReference>
<proteinExistence type="inferred from homology"/>
<comment type="caution">
    <text evidence="3">The sequence shown here is derived from an EMBL/GenBank/DDBJ whole genome shotgun (WGS) entry which is preliminary data.</text>
</comment>
<feature type="compositionally biased region" description="Low complexity" evidence="2">
    <location>
        <begin position="442"/>
        <end position="458"/>
    </location>
</feature>
<organism evidence="3 4">
    <name type="scientific">Corynebacterium bovis</name>
    <dbReference type="NCBI Taxonomy" id="36808"/>
    <lineage>
        <taxon>Bacteria</taxon>
        <taxon>Bacillati</taxon>
        <taxon>Actinomycetota</taxon>
        <taxon>Actinomycetes</taxon>
        <taxon>Mycobacteriales</taxon>
        <taxon>Corynebacteriaceae</taxon>
        <taxon>Corynebacterium</taxon>
    </lineage>
</organism>
<name>A0A426Q215_9CORY</name>
<evidence type="ECO:0000313" key="4">
    <source>
        <dbReference type="Proteomes" id="UP000278422"/>
    </source>
</evidence>
<dbReference type="Gene3D" id="3.30.2140.20">
    <property type="match status" value="1"/>
</dbReference>
<feature type="region of interest" description="Disordered" evidence="2">
    <location>
        <begin position="431"/>
        <end position="491"/>
    </location>
</feature>
<dbReference type="PANTHER" id="PTHR11786:SF0">
    <property type="entry name" value="ARYLAMINE N-ACETYLTRANSFERASE 4-RELATED"/>
    <property type="match status" value="1"/>
</dbReference>
<feature type="compositionally biased region" description="Low complexity" evidence="2">
    <location>
        <begin position="469"/>
        <end position="481"/>
    </location>
</feature>
<evidence type="ECO:0008006" key="5">
    <source>
        <dbReference type="Google" id="ProtNLM"/>
    </source>
</evidence>
<dbReference type="InterPro" id="IPR038765">
    <property type="entry name" value="Papain-like_cys_pep_sf"/>
</dbReference>
<gene>
    <name evidence="3" type="ORF">CXF42_10975</name>
</gene>
<feature type="region of interest" description="Disordered" evidence="2">
    <location>
        <begin position="378"/>
        <end position="403"/>
    </location>
</feature>
<reference evidence="3 4" key="1">
    <citation type="submission" date="2018-01" db="EMBL/GenBank/DDBJ databases">
        <title>Twenty Corynebacterium bovis Genomes.</title>
        <authorList>
            <person name="Gulvik C.A."/>
        </authorList>
    </citation>
    <scope>NUCLEOTIDE SEQUENCE [LARGE SCALE GENOMIC DNA]</scope>
    <source>
        <strain evidence="3 4">16-2004</strain>
    </source>
</reference>
<feature type="region of interest" description="Disordered" evidence="2">
    <location>
        <begin position="1"/>
        <end position="27"/>
    </location>
</feature>
<feature type="compositionally biased region" description="Basic and acidic residues" evidence="2">
    <location>
        <begin position="394"/>
        <end position="403"/>
    </location>
</feature>
<dbReference type="AlphaFoldDB" id="A0A426Q215"/>
<dbReference type="Pfam" id="PF00797">
    <property type="entry name" value="Acetyltransf_2"/>
    <property type="match status" value="2"/>
</dbReference>
<evidence type="ECO:0000313" key="3">
    <source>
        <dbReference type="EMBL" id="RRQ01350.1"/>
    </source>
</evidence>
<comment type="similarity">
    <text evidence="1">Belongs to the arylamine N-acetyltransferase family.</text>
</comment>
<dbReference type="SUPFAM" id="SSF54001">
    <property type="entry name" value="Cysteine proteinases"/>
    <property type="match status" value="1"/>
</dbReference>
<dbReference type="InterPro" id="IPR001447">
    <property type="entry name" value="Arylamine_N-AcTrfase"/>
</dbReference>
<evidence type="ECO:0000256" key="1">
    <source>
        <dbReference type="ARBA" id="ARBA00006547"/>
    </source>
</evidence>
<sequence>MSCQATPVTPGKPGRPPAPPARSCSSAPPSLHLPGVAKLFARFGPILCKNLCHVEGIPGPPPENPRMSRQATPVTPGKPRMSRHAGPARAPGHARAHAIGRIAAGTAGQVYAGAMSTLIDRYLARTGHPVPAGDRSGRTAGQIVADLDRLLAAHADTIPFEDLDSASATPFSVDEDAVVAKLVDARRGGYCHEHAALIRAVLRDMGLTVRPVLARVYARDGLTEVQAFGHQATIVTLPSDATAAPTTDPATPAAPRDPAEVLVDPGFGGGTPTVAVPLDGTVRDSPQGPFRVVPAADAIDPALVRGLDLMLQHRAFGAAEFANVYAFSRTAVWEPVDLDMSHWLTSARPGTFFTGNIVIARHRPDGGRVTVFQDTVHRVAPGVPGPDGSPGTAGEERRERVGSPEELAGVLREEFGLGVDAALVRAAWEHSGAGRPLPRPRYPAATAAPPRAAQRGSTPGRGGRRTDPAARYPAPRYPSSALNTSELLGCV</sequence>
<dbReference type="InterPro" id="IPR053710">
    <property type="entry name" value="Arylamine_NAT_domain_sf"/>
</dbReference>
<keyword evidence="4" id="KW-1185">Reference proteome</keyword>
<accession>A0A426Q215</accession>